<accession>A0A7C2E1Z5</accession>
<dbReference type="AlphaFoldDB" id="A0A7C2E1Z5"/>
<dbReference type="PANTHER" id="PTHR39324:SF1">
    <property type="entry name" value="CALCIUM DODECIN"/>
    <property type="match status" value="1"/>
</dbReference>
<protein>
    <submittedName>
        <fullName evidence="1">Dodecin domain-containing protein</fullName>
    </submittedName>
</protein>
<dbReference type="InterPro" id="IPR009923">
    <property type="entry name" value="Dodecin"/>
</dbReference>
<dbReference type="InterPro" id="IPR025543">
    <property type="entry name" value="Dodecin-like"/>
</dbReference>
<dbReference type="Gene3D" id="3.30.1660.10">
    <property type="entry name" value="Flavin-binding protein dodecin"/>
    <property type="match status" value="1"/>
</dbReference>
<gene>
    <name evidence="1" type="ORF">ENQ34_01320</name>
</gene>
<reference evidence="1" key="1">
    <citation type="journal article" date="2020" name="mSystems">
        <title>Genome- and Community-Level Interaction Insights into Carbon Utilization and Element Cycling Functions of Hydrothermarchaeota in Hydrothermal Sediment.</title>
        <authorList>
            <person name="Zhou Z."/>
            <person name="Liu Y."/>
            <person name="Xu W."/>
            <person name="Pan J."/>
            <person name="Luo Z.H."/>
            <person name="Li M."/>
        </authorList>
    </citation>
    <scope>NUCLEOTIDE SEQUENCE [LARGE SCALE GENOMIC DNA]</scope>
    <source>
        <strain evidence="1">SpSt-300</strain>
    </source>
</reference>
<proteinExistence type="predicted"/>
<organism evidence="1">
    <name type="scientific">Ammonifex degensii</name>
    <dbReference type="NCBI Taxonomy" id="42838"/>
    <lineage>
        <taxon>Bacteria</taxon>
        <taxon>Bacillati</taxon>
        <taxon>Bacillota</taxon>
        <taxon>Clostridia</taxon>
        <taxon>Thermoanaerobacterales</taxon>
        <taxon>Thermoanaerobacteraceae</taxon>
        <taxon>Ammonifex</taxon>
    </lineage>
</organism>
<evidence type="ECO:0000313" key="1">
    <source>
        <dbReference type="EMBL" id="HEL65309.1"/>
    </source>
</evidence>
<sequence length="64" mass="6859">MHVKVAELVGESPDSWRDAVQAAVGEAARTLGNITGVEVINFTANVENGEIREYKANVKVAYLG</sequence>
<dbReference type="EMBL" id="DSMU01000085">
    <property type="protein sequence ID" value="HEL65309.1"/>
    <property type="molecule type" value="Genomic_DNA"/>
</dbReference>
<dbReference type="PANTHER" id="PTHR39324">
    <property type="entry name" value="CALCIUM DODECIN"/>
    <property type="match status" value="1"/>
</dbReference>
<dbReference type="InterPro" id="IPR036694">
    <property type="entry name" value="Dodecin-like_sf"/>
</dbReference>
<dbReference type="Pfam" id="PF07311">
    <property type="entry name" value="Dodecin"/>
    <property type="match status" value="1"/>
</dbReference>
<comment type="caution">
    <text evidence="1">The sequence shown here is derived from an EMBL/GenBank/DDBJ whole genome shotgun (WGS) entry which is preliminary data.</text>
</comment>
<name>A0A7C2E1Z5_9THEO</name>
<dbReference type="SUPFAM" id="SSF89807">
    <property type="entry name" value="Dodecin-like"/>
    <property type="match status" value="1"/>
</dbReference>